<evidence type="ECO:0000256" key="2">
    <source>
        <dbReference type="ARBA" id="ARBA00022475"/>
    </source>
</evidence>
<comment type="subcellular location">
    <subcellularLocation>
        <location evidence="1">Cell membrane</location>
        <topology evidence="1">Multi-pass membrane protein</topology>
    </subcellularLocation>
</comment>
<keyword evidence="4 8" id="KW-1133">Transmembrane helix</keyword>
<evidence type="ECO:0000313" key="9">
    <source>
        <dbReference type="Proteomes" id="UP000322000"/>
    </source>
</evidence>
<evidence type="ECO:0000256" key="1">
    <source>
        <dbReference type="ARBA" id="ARBA00004651"/>
    </source>
</evidence>
<dbReference type="Proteomes" id="UP000322000">
    <property type="component" value="Chromosome 1"/>
</dbReference>
<dbReference type="GeneID" id="113495762"/>
<dbReference type="InterPro" id="IPR052192">
    <property type="entry name" value="Insect_Ionotropic_Sensory_Rcpt"/>
</dbReference>
<proteinExistence type="predicted"/>
<dbReference type="RefSeq" id="XP_026730524.1">
    <property type="nucleotide sequence ID" value="XM_026874723.1"/>
</dbReference>
<dbReference type="PANTHER" id="PTHR42643:SF38">
    <property type="entry name" value="IONOTROPIC RECEPTOR 100A"/>
    <property type="match status" value="1"/>
</dbReference>
<dbReference type="KEGG" id="tnl:113495762"/>
<evidence type="ECO:0000256" key="3">
    <source>
        <dbReference type="ARBA" id="ARBA00022692"/>
    </source>
</evidence>
<reference evidence="10" key="1">
    <citation type="submission" date="2025-08" db="UniProtKB">
        <authorList>
            <consortium name="RefSeq"/>
        </authorList>
    </citation>
    <scope>IDENTIFICATION</scope>
</reference>
<dbReference type="InParanoid" id="A0A7E5VQF6"/>
<keyword evidence="6" id="KW-0675">Receptor</keyword>
<gene>
    <name evidence="10" type="primary">LOC113495762</name>
</gene>
<dbReference type="GO" id="GO:0005886">
    <property type="term" value="C:plasma membrane"/>
    <property type="evidence" value="ECO:0007669"/>
    <property type="project" value="UniProtKB-SubCell"/>
</dbReference>
<protein>
    <submittedName>
        <fullName evidence="10">Uncharacterized protein LOC113495762</fullName>
    </submittedName>
</protein>
<dbReference type="PANTHER" id="PTHR42643">
    <property type="entry name" value="IONOTROPIC RECEPTOR 20A-RELATED"/>
    <property type="match status" value="1"/>
</dbReference>
<evidence type="ECO:0000256" key="7">
    <source>
        <dbReference type="ARBA" id="ARBA00023180"/>
    </source>
</evidence>
<evidence type="ECO:0000313" key="10">
    <source>
        <dbReference type="RefSeq" id="XP_026730524.1"/>
    </source>
</evidence>
<sequence length="165" mass="19503">MSTGMKLDFLIDNPKVTTLDRKNDVAMQILEHYKDSQGKPMINIVEECFRTYFVSYIARSGFPFFENVREFIERMQGAGLPAMYYTWTQRMLGIPGWSMKNPQEARPFAETSLDNLRISYAILFCGYFLSTILFIVELWKGRRARIQRRKVLKRKLARKHLRNAF</sequence>
<keyword evidence="9" id="KW-1185">Reference proteome</keyword>
<evidence type="ECO:0000256" key="4">
    <source>
        <dbReference type="ARBA" id="ARBA00022989"/>
    </source>
</evidence>
<name>A0A7E5VQF6_TRINI</name>
<keyword evidence="7" id="KW-0325">Glycoprotein</keyword>
<dbReference type="OrthoDB" id="8195814at2759"/>
<keyword evidence="2" id="KW-1003">Cell membrane</keyword>
<keyword evidence="5 8" id="KW-0472">Membrane</keyword>
<dbReference type="AlphaFoldDB" id="A0A7E5VQF6"/>
<keyword evidence="3 8" id="KW-0812">Transmembrane</keyword>
<feature type="transmembrane region" description="Helical" evidence="8">
    <location>
        <begin position="118"/>
        <end position="139"/>
    </location>
</feature>
<accession>A0A7E5VQF6</accession>
<evidence type="ECO:0000256" key="6">
    <source>
        <dbReference type="ARBA" id="ARBA00023170"/>
    </source>
</evidence>
<evidence type="ECO:0000256" key="5">
    <source>
        <dbReference type="ARBA" id="ARBA00023136"/>
    </source>
</evidence>
<organism evidence="9 10">
    <name type="scientific">Trichoplusia ni</name>
    <name type="common">Cabbage looper</name>
    <dbReference type="NCBI Taxonomy" id="7111"/>
    <lineage>
        <taxon>Eukaryota</taxon>
        <taxon>Metazoa</taxon>
        <taxon>Ecdysozoa</taxon>
        <taxon>Arthropoda</taxon>
        <taxon>Hexapoda</taxon>
        <taxon>Insecta</taxon>
        <taxon>Pterygota</taxon>
        <taxon>Neoptera</taxon>
        <taxon>Endopterygota</taxon>
        <taxon>Lepidoptera</taxon>
        <taxon>Glossata</taxon>
        <taxon>Ditrysia</taxon>
        <taxon>Noctuoidea</taxon>
        <taxon>Noctuidae</taxon>
        <taxon>Plusiinae</taxon>
        <taxon>Trichoplusia</taxon>
    </lineage>
</organism>
<evidence type="ECO:0000256" key="8">
    <source>
        <dbReference type="SAM" id="Phobius"/>
    </source>
</evidence>